<dbReference type="InterPro" id="IPR002018">
    <property type="entry name" value="CarbesteraseB"/>
</dbReference>
<dbReference type="InterPro" id="IPR050654">
    <property type="entry name" value="AChE-related_enzymes"/>
</dbReference>
<comment type="similarity">
    <text evidence="1 3">Belongs to the type-B carboxylesterase/lipase family.</text>
</comment>
<dbReference type="AlphaFoldDB" id="A0AAN7BJ65"/>
<evidence type="ECO:0000313" key="5">
    <source>
        <dbReference type="EMBL" id="KAK4224466.1"/>
    </source>
</evidence>
<dbReference type="Gene3D" id="3.40.50.1820">
    <property type="entry name" value="alpha/beta hydrolase"/>
    <property type="match status" value="2"/>
</dbReference>
<comment type="caution">
    <text evidence="5">The sequence shown here is derived from an EMBL/GenBank/DDBJ whole genome shotgun (WGS) entry which is preliminary data.</text>
</comment>
<dbReference type="GO" id="GO:0052689">
    <property type="term" value="F:carboxylic ester hydrolase activity"/>
    <property type="evidence" value="ECO:0007669"/>
    <property type="project" value="TreeGrafter"/>
</dbReference>
<evidence type="ECO:0000259" key="4">
    <source>
        <dbReference type="Pfam" id="PF00135"/>
    </source>
</evidence>
<dbReference type="EMBL" id="MU865392">
    <property type="protein sequence ID" value="KAK4224466.1"/>
    <property type="molecule type" value="Genomic_DNA"/>
</dbReference>
<keyword evidence="6" id="KW-1185">Reference proteome</keyword>
<dbReference type="PANTHER" id="PTHR43918">
    <property type="entry name" value="ACETYLCHOLINESTERASE"/>
    <property type="match status" value="1"/>
</dbReference>
<name>A0AAN7BJ65_9PEZI</name>
<sequence length="517" mass="56478">MISTLLLLASTVWAKTAPSTSCRAVNDKHALVRTSSGLLKGHPAPNSECVLEFLGVPYAKPPVGDLRFCPPEKILNPKRTFDAAAFGYDCPLTPSNPVDYPGFSPQAQKIVDYFTSSTGTAQSEDCLTLNVWAKPPFNAAKPKPILVFFYGGRFTIGNTNTPFYNGKYFADAEKIVVVTANYRLNVFGFPGAPGETQNLGLRDQRAAVEWVRENIAGFGGDPSKITIGGQSSGGVAVDYWAYAYEKDPIAHGIIAHSGTVFSFPANTKAVQEANWNTVVAAINCSGNTDETMACMRKADWKALKSAAASIRSGRSNSVLRGIPSFWPTPDEDIVFSDYVGLTANGSFAKIPILLGNTHTENGYYQVPAYAQGVIPTEDQVRDFMLQSFTCPVAYQAKARRDHGVPSYVFRYFADWENTRLYPTSGAYHGVDMHMIFGGSADVSGLPASTEQRRLTRLMQRLWFSFANNPESGLEKLGWPRYDPGGKTLVELGLDNKAEVKLAFPYEYDAPCSEITMS</sequence>
<feature type="domain" description="Carboxylesterase type B" evidence="4">
    <location>
        <begin position="387"/>
        <end position="496"/>
    </location>
</feature>
<reference evidence="5" key="1">
    <citation type="journal article" date="2023" name="Mol. Phylogenet. Evol.">
        <title>Genome-scale phylogeny and comparative genomics of the fungal order Sordariales.</title>
        <authorList>
            <person name="Hensen N."/>
            <person name="Bonometti L."/>
            <person name="Westerberg I."/>
            <person name="Brannstrom I.O."/>
            <person name="Guillou S."/>
            <person name="Cros-Aarteil S."/>
            <person name="Calhoun S."/>
            <person name="Haridas S."/>
            <person name="Kuo A."/>
            <person name="Mondo S."/>
            <person name="Pangilinan J."/>
            <person name="Riley R."/>
            <person name="LaButti K."/>
            <person name="Andreopoulos B."/>
            <person name="Lipzen A."/>
            <person name="Chen C."/>
            <person name="Yan M."/>
            <person name="Daum C."/>
            <person name="Ng V."/>
            <person name="Clum A."/>
            <person name="Steindorff A."/>
            <person name="Ohm R.A."/>
            <person name="Martin F."/>
            <person name="Silar P."/>
            <person name="Natvig D.O."/>
            <person name="Lalanne C."/>
            <person name="Gautier V."/>
            <person name="Ament-Velasquez S.L."/>
            <person name="Kruys A."/>
            <person name="Hutchinson M.I."/>
            <person name="Powell A.J."/>
            <person name="Barry K."/>
            <person name="Miller A.N."/>
            <person name="Grigoriev I.V."/>
            <person name="Debuchy R."/>
            <person name="Gladieux P."/>
            <person name="Hiltunen Thoren M."/>
            <person name="Johannesson H."/>
        </authorList>
    </citation>
    <scope>NUCLEOTIDE SEQUENCE</scope>
    <source>
        <strain evidence="5">CBS 990.96</strain>
    </source>
</reference>
<dbReference type="PROSITE" id="PS00122">
    <property type="entry name" value="CARBOXYLESTERASE_B_1"/>
    <property type="match status" value="1"/>
</dbReference>
<dbReference type="SUPFAM" id="SSF53474">
    <property type="entry name" value="alpha/beta-Hydrolases"/>
    <property type="match status" value="1"/>
</dbReference>
<evidence type="ECO:0000313" key="6">
    <source>
        <dbReference type="Proteomes" id="UP001301958"/>
    </source>
</evidence>
<proteinExistence type="inferred from homology"/>
<reference evidence="5" key="2">
    <citation type="submission" date="2023-05" db="EMBL/GenBank/DDBJ databases">
        <authorList>
            <consortium name="Lawrence Berkeley National Laboratory"/>
            <person name="Steindorff A."/>
            <person name="Hensen N."/>
            <person name="Bonometti L."/>
            <person name="Westerberg I."/>
            <person name="Brannstrom I.O."/>
            <person name="Guillou S."/>
            <person name="Cros-Aarteil S."/>
            <person name="Calhoun S."/>
            <person name="Haridas S."/>
            <person name="Kuo A."/>
            <person name="Mondo S."/>
            <person name="Pangilinan J."/>
            <person name="Riley R."/>
            <person name="Labutti K."/>
            <person name="Andreopoulos B."/>
            <person name="Lipzen A."/>
            <person name="Chen C."/>
            <person name="Yanf M."/>
            <person name="Daum C."/>
            <person name="Ng V."/>
            <person name="Clum A."/>
            <person name="Ohm R."/>
            <person name="Martin F."/>
            <person name="Silar P."/>
            <person name="Natvig D."/>
            <person name="Lalanne C."/>
            <person name="Gautier V."/>
            <person name="Ament-Velasquez S.L."/>
            <person name="Kruys A."/>
            <person name="Hutchinson M.I."/>
            <person name="Powell A.J."/>
            <person name="Barry K."/>
            <person name="Miller A.N."/>
            <person name="Grigoriev I.V."/>
            <person name="Debuchy R."/>
            <person name="Gladieux P."/>
            <person name="Thoren M.H."/>
            <person name="Johannesson H."/>
        </authorList>
    </citation>
    <scope>NUCLEOTIDE SEQUENCE</scope>
    <source>
        <strain evidence="5">CBS 990.96</strain>
    </source>
</reference>
<feature type="domain" description="Carboxylesterase type B" evidence="4">
    <location>
        <begin position="30"/>
        <end position="366"/>
    </location>
</feature>
<evidence type="ECO:0000256" key="2">
    <source>
        <dbReference type="ARBA" id="ARBA00022801"/>
    </source>
</evidence>
<evidence type="ECO:0000256" key="3">
    <source>
        <dbReference type="RuleBase" id="RU361235"/>
    </source>
</evidence>
<dbReference type="Pfam" id="PF00135">
    <property type="entry name" value="COesterase"/>
    <property type="match status" value="2"/>
</dbReference>
<dbReference type="EC" id="3.1.1.-" evidence="3"/>
<accession>A0AAN7BJ65</accession>
<protein>
    <recommendedName>
        <fullName evidence="3">Carboxylic ester hydrolase</fullName>
        <ecNumber evidence="3">3.1.1.-</ecNumber>
    </recommendedName>
</protein>
<dbReference type="Proteomes" id="UP001301958">
    <property type="component" value="Unassembled WGS sequence"/>
</dbReference>
<organism evidence="5 6">
    <name type="scientific">Podospora fimiseda</name>
    <dbReference type="NCBI Taxonomy" id="252190"/>
    <lineage>
        <taxon>Eukaryota</taxon>
        <taxon>Fungi</taxon>
        <taxon>Dikarya</taxon>
        <taxon>Ascomycota</taxon>
        <taxon>Pezizomycotina</taxon>
        <taxon>Sordariomycetes</taxon>
        <taxon>Sordariomycetidae</taxon>
        <taxon>Sordariales</taxon>
        <taxon>Podosporaceae</taxon>
        <taxon>Podospora</taxon>
    </lineage>
</organism>
<keyword evidence="2 3" id="KW-0378">Hydrolase</keyword>
<dbReference type="PANTHER" id="PTHR43918:SF4">
    <property type="entry name" value="CARBOXYLIC ESTER HYDROLASE"/>
    <property type="match status" value="1"/>
</dbReference>
<evidence type="ECO:0000256" key="1">
    <source>
        <dbReference type="ARBA" id="ARBA00005964"/>
    </source>
</evidence>
<gene>
    <name evidence="5" type="ORF">QBC38DRAFT_16990</name>
</gene>
<dbReference type="InterPro" id="IPR019826">
    <property type="entry name" value="Carboxylesterase_B_AS"/>
</dbReference>
<dbReference type="InterPro" id="IPR029058">
    <property type="entry name" value="AB_hydrolase_fold"/>
</dbReference>